<evidence type="ECO:0000313" key="3">
    <source>
        <dbReference type="EMBL" id="TWG78980.1"/>
    </source>
</evidence>
<evidence type="ECO:0000256" key="2">
    <source>
        <dbReference type="SAM" id="SignalP"/>
    </source>
</evidence>
<dbReference type="InterPro" id="IPR042100">
    <property type="entry name" value="Bug_dom1"/>
</dbReference>
<accession>A0A562B246</accession>
<dbReference type="Gene3D" id="3.40.190.10">
    <property type="entry name" value="Periplasmic binding protein-like II"/>
    <property type="match status" value="1"/>
</dbReference>
<comment type="caution">
    <text evidence="3">The sequence shown here is derived from an EMBL/GenBank/DDBJ whole genome shotgun (WGS) entry which is preliminary data.</text>
</comment>
<dbReference type="CDD" id="cd07012">
    <property type="entry name" value="PBP2_Bug_TTT"/>
    <property type="match status" value="1"/>
</dbReference>
<feature type="chain" id="PRO_5021932474" evidence="2">
    <location>
        <begin position="29"/>
        <end position="327"/>
    </location>
</feature>
<dbReference type="PIRSF" id="PIRSF017082">
    <property type="entry name" value="YflP"/>
    <property type="match status" value="1"/>
</dbReference>
<dbReference type="PANTHER" id="PTHR42928:SF5">
    <property type="entry name" value="BLR1237 PROTEIN"/>
    <property type="match status" value="1"/>
</dbReference>
<organism evidence="3 4">
    <name type="scientific">Cupriavidus gilardii J11</name>
    <dbReference type="NCBI Taxonomy" id="936133"/>
    <lineage>
        <taxon>Bacteria</taxon>
        <taxon>Pseudomonadati</taxon>
        <taxon>Pseudomonadota</taxon>
        <taxon>Betaproteobacteria</taxon>
        <taxon>Burkholderiales</taxon>
        <taxon>Burkholderiaceae</taxon>
        <taxon>Cupriavidus</taxon>
    </lineage>
</organism>
<keyword evidence="4" id="KW-1185">Reference proteome</keyword>
<dbReference type="EMBL" id="VLJN01000066">
    <property type="protein sequence ID" value="TWG78980.1"/>
    <property type="molecule type" value="Genomic_DNA"/>
</dbReference>
<evidence type="ECO:0000313" key="4">
    <source>
        <dbReference type="Proteomes" id="UP000318141"/>
    </source>
</evidence>
<dbReference type="Proteomes" id="UP000318141">
    <property type="component" value="Unassembled WGS sequence"/>
</dbReference>
<keyword evidence="3" id="KW-0675">Receptor</keyword>
<comment type="similarity">
    <text evidence="1">Belongs to the UPF0065 (bug) family.</text>
</comment>
<feature type="signal peptide" evidence="2">
    <location>
        <begin position="1"/>
        <end position="28"/>
    </location>
</feature>
<dbReference type="PANTHER" id="PTHR42928">
    <property type="entry name" value="TRICARBOXYLATE-BINDING PROTEIN"/>
    <property type="match status" value="1"/>
</dbReference>
<keyword evidence="2" id="KW-0732">Signal</keyword>
<dbReference type="SUPFAM" id="SSF53850">
    <property type="entry name" value="Periplasmic binding protein-like II"/>
    <property type="match status" value="1"/>
</dbReference>
<evidence type="ECO:0000256" key="1">
    <source>
        <dbReference type="ARBA" id="ARBA00006987"/>
    </source>
</evidence>
<dbReference type="InterPro" id="IPR005064">
    <property type="entry name" value="BUG"/>
</dbReference>
<dbReference type="Gene3D" id="3.40.190.150">
    <property type="entry name" value="Bordetella uptake gene, domain 1"/>
    <property type="match status" value="1"/>
</dbReference>
<protein>
    <submittedName>
        <fullName evidence="3">Tripartite-type tricarboxylate transporter receptor subunit TctC</fullName>
    </submittedName>
</protein>
<proteinExistence type="inferred from homology"/>
<dbReference type="OrthoDB" id="8678477at2"/>
<dbReference type="Pfam" id="PF03401">
    <property type="entry name" value="TctC"/>
    <property type="match status" value="1"/>
</dbReference>
<gene>
    <name evidence="3" type="ORF">L602_000800000490</name>
</gene>
<dbReference type="AlphaFoldDB" id="A0A562B246"/>
<name>A0A562B246_9BURK</name>
<sequence>MQRRHILRLAGAACITGMAGMPASRALAAADFPNRPIRLIVPYGAGGVTDQIGRALADAAGRDLGQSIIVENKPGVSGTLGATQMATSEPDGYTLTMAPVVIFRLPHVQKMRYDPLKDLTYISMIADYNFAVAVRTDAKWKTMQELVAEAKSSSHGITYGTTGIYGSQHLTISELARITQSNWTHVPYKGDAEAITSLLGGQCDVAMLTNTLLPYVKNGQLRVLAVLSEKRAPDFPDAPTLKEIGYPVWSNSPFGIVGPAGMKPEVVKRLDTAFRNALKDPKLLAVTQQYGMSTNYMGPDQYTAYAQKAFKSEGEIIARLAEAMKKQ</sequence>
<reference evidence="3 4" key="1">
    <citation type="submission" date="2019-07" db="EMBL/GenBank/DDBJ databases">
        <title>Genome sequencing of lignin-degrading bacterial isolates.</title>
        <authorList>
            <person name="Gladden J."/>
        </authorList>
    </citation>
    <scope>NUCLEOTIDE SEQUENCE [LARGE SCALE GENOMIC DNA]</scope>
    <source>
        <strain evidence="3 4">J11</strain>
    </source>
</reference>